<keyword evidence="1" id="KW-1133">Transmembrane helix</keyword>
<organism evidence="2 3">
    <name type="scientific">Tatumella ptyseos ATCC 33301</name>
    <dbReference type="NCBI Taxonomy" id="1005995"/>
    <lineage>
        <taxon>Bacteria</taxon>
        <taxon>Pseudomonadati</taxon>
        <taxon>Pseudomonadota</taxon>
        <taxon>Gammaproteobacteria</taxon>
        <taxon>Enterobacterales</taxon>
        <taxon>Erwiniaceae</taxon>
        <taxon>Tatumella</taxon>
    </lineage>
</organism>
<protein>
    <submittedName>
        <fullName evidence="2">Uncharacterized protein</fullName>
    </submittedName>
</protein>
<sequence>MYLKKTNADPEKYLILSAASVYDSGFFFISLNTLMMRE</sequence>
<gene>
    <name evidence="2" type="ORF">GTPT_0484</name>
</gene>
<name>A0A085JPB4_9GAMM</name>
<feature type="transmembrane region" description="Helical" evidence="1">
    <location>
        <begin position="13"/>
        <end position="34"/>
    </location>
</feature>
<evidence type="ECO:0000313" key="3">
    <source>
        <dbReference type="Proteomes" id="UP000028602"/>
    </source>
</evidence>
<keyword evidence="3" id="KW-1185">Reference proteome</keyword>
<dbReference type="EMBL" id="JMPR01000008">
    <property type="protein sequence ID" value="KFD22310.1"/>
    <property type="molecule type" value="Genomic_DNA"/>
</dbReference>
<reference evidence="2 3" key="1">
    <citation type="submission" date="2014-05" db="EMBL/GenBank/DDBJ databases">
        <title>ATOL: Assembling a taxonomically balanced genome-scale reconstruction of the evolutionary history of the Enterobacteriaceae.</title>
        <authorList>
            <person name="Plunkett G.III."/>
            <person name="Neeno-Eckwall E.C."/>
            <person name="Glasner J.D."/>
            <person name="Perna N.T."/>
        </authorList>
    </citation>
    <scope>NUCLEOTIDE SEQUENCE [LARGE SCALE GENOMIC DNA]</scope>
    <source>
        <strain evidence="2 3">ATCC 33301</strain>
    </source>
</reference>
<evidence type="ECO:0000313" key="2">
    <source>
        <dbReference type="EMBL" id="KFD22310.1"/>
    </source>
</evidence>
<keyword evidence="1" id="KW-0812">Transmembrane</keyword>
<dbReference type="Proteomes" id="UP000028602">
    <property type="component" value="Unassembled WGS sequence"/>
</dbReference>
<proteinExistence type="predicted"/>
<accession>A0A085JPB4</accession>
<keyword evidence="1" id="KW-0472">Membrane</keyword>
<comment type="caution">
    <text evidence="2">The sequence shown here is derived from an EMBL/GenBank/DDBJ whole genome shotgun (WGS) entry which is preliminary data.</text>
</comment>
<evidence type="ECO:0000256" key="1">
    <source>
        <dbReference type="SAM" id="Phobius"/>
    </source>
</evidence>
<dbReference type="AlphaFoldDB" id="A0A085JPB4"/>